<dbReference type="InterPro" id="IPR024158">
    <property type="entry name" value="Mt_import_TIM15"/>
</dbReference>
<dbReference type="GO" id="GO:0006457">
    <property type="term" value="P:protein folding"/>
    <property type="evidence" value="ECO:0007669"/>
    <property type="project" value="TreeGrafter"/>
</dbReference>
<organism evidence="7 8">
    <name type="scientific">Channa argus</name>
    <name type="common">Northern snakehead</name>
    <name type="synonym">Ophicephalus argus</name>
    <dbReference type="NCBI Taxonomy" id="215402"/>
    <lineage>
        <taxon>Eukaryota</taxon>
        <taxon>Metazoa</taxon>
        <taxon>Chordata</taxon>
        <taxon>Craniata</taxon>
        <taxon>Vertebrata</taxon>
        <taxon>Euteleostomi</taxon>
        <taxon>Actinopterygii</taxon>
        <taxon>Neopterygii</taxon>
        <taxon>Teleostei</taxon>
        <taxon>Neoteleostei</taxon>
        <taxon>Acanthomorphata</taxon>
        <taxon>Anabantaria</taxon>
        <taxon>Anabantiformes</taxon>
        <taxon>Channoidei</taxon>
        <taxon>Channidae</taxon>
        <taxon>Channa</taxon>
    </lineage>
</organism>
<feature type="compositionally biased region" description="Basic and acidic residues" evidence="5">
    <location>
        <begin position="170"/>
        <end position="192"/>
    </location>
</feature>
<dbReference type="OrthoDB" id="512667at2759"/>
<evidence type="ECO:0000256" key="2">
    <source>
        <dbReference type="ARBA" id="ARBA00022771"/>
    </source>
</evidence>
<feature type="region of interest" description="Disordered" evidence="5">
    <location>
        <begin position="169"/>
        <end position="192"/>
    </location>
</feature>
<gene>
    <name evidence="7" type="ORF">EXN66_Car017564</name>
</gene>
<keyword evidence="2 4" id="KW-0863">Zinc-finger</keyword>
<protein>
    <submittedName>
        <fullName evidence="7">DNL-type zinc finger protein mtHsp70-escort protein</fullName>
    </submittedName>
</protein>
<dbReference type="GO" id="GO:0030150">
    <property type="term" value="P:protein import into mitochondrial matrix"/>
    <property type="evidence" value="ECO:0007669"/>
    <property type="project" value="TreeGrafter"/>
</dbReference>
<reference evidence="8" key="2">
    <citation type="submission" date="2019-02" db="EMBL/GenBank/DDBJ databases">
        <title>Opniocepnalus argus Var Kimnra genome.</title>
        <authorList>
            <person name="Zhou C."/>
            <person name="Xiao S."/>
        </authorList>
    </citation>
    <scope>NUCLEOTIDE SEQUENCE [LARGE SCALE GENOMIC DNA]</scope>
</reference>
<proteinExistence type="predicted"/>
<dbReference type="InterPro" id="IPR007853">
    <property type="entry name" value="Znf_DNL-typ"/>
</dbReference>
<reference evidence="7 8" key="1">
    <citation type="submission" date="2019-02" db="EMBL/GenBank/DDBJ databases">
        <title>Opniocepnalus argus genome.</title>
        <authorList>
            <person name="Zhou C."/>
            <person name="Xiao S."/>
        </authorList>
    </citation>
    <scope>NUCLEOTIDE SEQUENCE [LARGE SCALE GENOMIC DNA]</scope>
    <source>
        <strain evidence="7">OARG1902GOOAL</strain>
        <tissue evidence="7">Muscle</tissue>
    </source>
</reference>
<evidence type="ECO:0000313" key="7">
    <source>
        <dbReference type="EMBL" id="KAF3701876.1"/>
    </source>
</evidence>
<dbReference type="AlphaFoldDB" id="A0A6G1QIE6"/>
<dbReference type="Pfam" id="PF05180">
    <property type="entry name" value="zf-DNL"/>
    <property type="match status" value="1"/>
</dbReference>
<dbReference type="GO" id="GO:0050821">
    <property type="term" value="P:protein stabilization"/>
    <property type="evidence" value="ECO:0007669"/>
    <property type="project" value="TreeGrafter"/>
</dbReference>
<dbReference type="GO" id="GO:0051087">
    <property type="term" value="F:protein-folding chaperone binding"/>
    <property type="evidence" value="ECO:0007669"/>
    <property type="project" value="TreeGrafter"/>
</dbReference>
<dbReference type="PANTHER" id="PTHR20922:SF13">
    <property type="entry name" value="DNL-TYPE ZINC FINGER PROTEIN"/>
    <property type="match status" value="1"/>
</dbReference>
<dbReference type="PROSITE" id="PS51501">
    <property type="entry name" value="ZF_DNL"/>
    <property type="match status" value="1"/>
</dbReference>
<evidence type="ECO:0000256" key="3">
    <source>
        <dbReference type="ARBA" id="ARBA00022833"/>
    </source>
</evidence>
<dbReference type="EMBL" id="CM015728">
    <property type="protein sequence ID" value="KAF3701876.1"/>
    <property type="molecule type" value="Genomic_DNA"/>
</dbReference>
<keyword evidence="1" id="KW-0479">Metal-binding</keyword>
<dbReference type="PANTHER" id="PTHR20922">
    <property type="entry name" value="DNL-TYPE ZINC FINGER PROTEIN"/>
    <property type="match status" value="1"/>
</dbReference>
<dbReference type="GO" id="GO:0005739">
    <property type="term" value="C:mitochondrion"/>
    <property type="evidence" value="ECO:0007669"/>
    <property type="project" value="TreeGrafter"/>
</dbReference>
<evidence type="ECO:0000256" key="5">
    <source>
        <dbReference type="SAM" id="MobiDB-lite"/>
    </source>
</evidence>
<keyword evidence="3" id="KW-0862">Zinc</keyword>
<evidence type="ECO:0000313" key="8">
    <source>
        <dbReference type="Proteomes" id="UP000503349"/>
    </source>
</evidence>
<keyword evidence="8" id="KW-1185">Reference proteome</keyword>
<evidence type="ECO:0000259" key="6">
    <source>
        <dbReference type="PROSITE" id="PS51501"/>
    </source>
</evidence>
<dbReference type="Proteomes" id="UP000503349">
    <property type="component" value="Chromosome 17"/>
</dbReference>
<name>A0A6G1QIE6_CHAAH</name>
<feature type="domain" description="DNL-type" evidence="6">
    <location>
        <begin position="83"/>
        <end position="180"/>
    </location>
</feature>
<evidence type="ECO:0000256" key="1">
    <source>
        <dbReference type="ARBA" id="ARBA00022723"/>
    </source>
</evidence>
<accession>A0A6G1QIE6</accession>
<dbReference type="GO" id="GO:0008270">
    <property type="term" value="F:zinc ion binding"/>
    <property type="evidence" value="ECO:0007669"/>
    <property type="project" value="UniProtKB-KW"/>
</dbReference>
<sequence>MLALYRCFALLRSPTVRQLSRCYHNRLVPSGLCIGFHYGPTSGAGTGLLSSFSNLSSFYRCESCSCRGFATSPDIPSDSIGKIQSTHYHLIYTCKVCSTRSMQKISKLAYHKGVVIVTCPGCKNHHIIADNLGWFSDLEGKRNIEEILAAKGETVRRIEGSAALEIVVDESSKDMSQHSEDTETSETKKNNN</sequence>
<evidence type="ECO:0000256" key="4">
    <source>
        <dbReference type="PROSITE-ProRule" id="PRU00834"/>
    </source>
</evidence>